<evidence type="ECO:0000256" key="1">
    <source>
        <dbReference type="SAM" id="MobiDB-lite"/>
    </source>
</evidence>
<dbReference type="OrthoDB" id="10368903at2759"/>
<proteinExistence type="predicted"/>
<keyword evidence="4" id="KW-1185">Reference proteome</keyword>
<dbReference type="AlphaFoldDB" id="A0A4D9D1F6"/>
<feature type="compositionally biased region" description="Basic and acidic residues" evidence="1">
    <location>
        <begin position="63"/>
        <end position="79"/>
    </location>
</feature>
<protein>
    <submittedName>
        <fullName evidence="3">Uncharacterized protein</fullName>
    </submittedName>
</protein>
<evidence type="ECO:0000256" key="2">
    <source>
        <dbReference type="SAM" id="SignalP"/>
    </source>
</evidence>
<feature type="signal peptide" evidence="2">
    <location>
        <begin position="1"/>
        <end position="26"/>
    </location>
</feature>
<comment type="caution">
    <text evidence="3">The sequence shown here is derived from an EMBL/GenBank/DDBJ whole genome shotgun (WGS) entry which is preliminary data.</text>
</comment>
<feature type="region of interest" description="Disordered" evidence="1">
    <location>
        <begin position="34"/>
        <end position="79"/>
    </location>
</feature>
<dbReference type="Proteomes" id="UP000355283">
    <property type="component" value="Unassembled WGS sequence"/>
</dbReference>
<name>A0A4D9D1F6_9STRA</name>
<keyword evidence="2" id="KW-0732">Signal</keyword>
<evidence type="ECO:0000313" key="4">
    <source>
        <dbReference type="Proteomes" id="UP000355283"/>
    </source>
</evidence>
<feature type="chain" id="PRO_5020028292" evidence="2">
    <location>
        <begin position="27"/>
        <end position="354"/>
    </location>
</feature>
<evidence type="ECO:0000313" key="3">
    <source>
        <dbReference type="EMBL" id="TFJ85382.1"/>
    </source>
</evidence>
<feature type="compositionally biased region" description="Basic residues" evidence="1">
    <location>
        <begin position="334"/>
        <end position="343"/>
    </location>
</feature>
<reference evidence="3 4" key="1">
    <citation type="submission" date="2019-01" db="EMBL/GenBank/DDBJ databases">
        <title>Nuclear Genome Assembly of the Microalgal Biofuel strain Nannochloropsis salina CCMP1776.</title>
        <authorList>
            <person name="Hovde B."/>
        </authorList>
    </citation>
    <scope>NUCLEOTIDE SEQUENCE [LARGE SCALE GENOMIC DNA]</scope>
    <source>
        <strain evidence="3 4">CCMP1776</strain>
    </source>
</reference>
<gene>
    <name evidence="3" type="ORF">NSK_003341</name>
</gene>
<organism evidence="3 4">
    <name type="scientific">Nannochloropsis salina CCMP1776</name>
    <dbReference type="NCBI Taxonomy" id="1027361"/>
    <lineage>
        <taxon>Eukaryota</taxon>
        <taxon>Sar</taxon>
        <taxon>Stramenopiles</taxon>
        <taxon>Ochrophyta</taxon>
        <taxon>Eustigmatophyceae</taxon>
        <taxon>Eustigmatales</taxon>
        <taxon>Monodopsidaceae</taxon>
        <taxon>Microchloropsis</taxon>
        <taxon>Microchloropsis salina</taxon>
    </lineage>
</organism>
<sequence>MRQRVSILFIAYIFLVLMGSLVLVSGKDRRSDTLFGRTRREHGEDASNQAQEEDLGNSPPKYTFERRRLSGEEAAKAEATRIDTTYEPEMNLIQRIKAGTFDFFTDALPEMLESVTKDEAGLIFENFKVMKTTKAWKAFQESGDTEDEGAVASAMIKSVQEMGQIMLGARYFTKDADSVTAVTDEFVQDGRDPRAVATLQQMFADRYLGGVDLDAFQVRRGKEEGGREGMGTSRLRSSCVKIGIRVNVALLVASSPSKPSSLFLPLRTTLGTDNEWIEKARARFFANEDLLRLVDDNDILDILRNPDLKLHKASEMGNADPSRLLNSLMESHARNHGGVKRKGPATEGGEKEGL</sequence>
<feature type="region of interest" description="Disordered" evidence="1">
    <location>
        <begin position="332"/>
        <end position="354"/>
    </location>
</feature>
<dbReference type="EMBL" id="SDOX01000014">
    <property type="protein sequence ID" value="TFJ85382.1"/>
    <property type="molecule type" value="Genomic_DNA"/>
</dbReference>
<accession>A0A4D9D1F6</accession>